<gene>
    <name evidence="3" type="ORF">AVL59_44510</name>
    <name evidence="4" type="ORF">J2Z21_005619</name>
</gene>
<dbReference type="Proteomes" id="UP000092659">
    <property type="component" value="Chromosome"/>
</dbReference>
<dbReference type="AlphaFoldDB" id="A0A1B1BAD5"/>
<feature type="region of interest" description="Disordered" evidence="1">
    <location>
        <begin position="1"/>
        <end position="346"/>
    </location>
</feature>
<accession>A0A1B1BAD5</accession>
<name>A0A1B1BAD5_9ACTN</name>
<protein>
    <submittedName>
        <fullName evidence="3">Uncharacterized protein</fullName>
    </submittedName>
</protein>
<feature type="compositionally biased region" description="Low complexity" evidence="1">
    <location>
        <begin position="114"/>
        <end position="133"/>
    </location>
</feature>
<feature type="region of interest" description="Disordered" evidence="1">
    <location>
        <begin position="497"/>
        <end position="525"/>
    </location>
</feature>
<dbReference type="EMBL" id="JAGGLP010000012">
    <property type="protein sequence ID" value="MBP2052632.1"/>
    <property type="molecule type" value="Genomic_DNA"/>
</dbReference>
<feature type="compositionally biased region" description="Pro residues" evidence="1">
    <location>
        <begin position="53"/>
        <end position="70"/>
    </location>
</feature>
<feature type="region of interest" description="Disordered" evidence="1">
    <location>
        <begin position="373"/>
        <end position="401"/>
    </location>
</feature>
<keyword evidence="6" id="KW-1185">Reference proteome</keyword>
<keyword evidence="2" id="KW-0812">Transmembrane</keyword>
<feature type="compositionally biased region" description="Low complexity" evidence="1">
    <location>
        <begin position="71"/>
        <end position="82"/>
    </location>
</feature>
<dbReference type="STRING" id="68214.AVL59_44510"/>
<dbReference type="EMBL" id="CP016279">
    <property type="protein sequence ID" value="ANP55729.1"/>
    <property type="molecule type" value="Genomic_DNA"/>
</dbReference>
<evidence type="ECO:0000313" key="6">
    <source>
        <dbReference type="Proteomes" id="UP001519309"/>
    </source>
</evidence>
<proteinExistence type="predicted"/>
<feature type="compositionally biased region" description="Gly residues" evidence="1">
    <location>
        <begin position="103"/>
        <end position="113"/>
    </location>
</feature>
<feature type="compositionally biased region" description="Pro residues" evidence="1">
    <location>
        <begin position="134"/>
        <end position="147"/>
    </location>
</feature>
<evidence type="ECO:0000256" key="1">
    <source>
        <dbReference type="SAM" id="MobiDB-lite"/>
    </source>
</evidence>
<organism evidence="3 5">
    <name type="scientific">Streptomyces griseochromogenes</name>
    <dbReference type="NCBI Taxonomy" id="68214"/>
    <lineage>
        <taxon>Bacteria</taxon>
        <taxon>Bacillati</taxon>
        <taxon>Actinomycetota</taxon>
        <taxon>Actinomycetes</taxon>
        <taxon>Kitasatosporales</taxon>
        <taxon>Streptomycetaceae</taxon>
        <taxon>Streptomyces</taxon>
    </lineage>
</organism>
<dbReference type="KEGG" id="sgs:AVL59_44510"/>
<feature type="compositionally biased region" description="Low complexity" evidence="1">
    <location>
        <begin position="507"/>
        <end position="516"/>
    </location>
</feature>
<evidence type="ECO:0000313" key="5">
    <source>
        <dbReference type="Proteomes" id="UP000092659"/>
    </source>
</evidence>
<evidence type="ECO:0000313" key="3">
    <source>
        <dbReference type="EMBL" id="ANP55729.1"/>
    </source>
</evidence>
<keyword evidence="2" id="KW-1133">Transmembrane helix</keyword>
<sequence>MTQSGQGEEPSARPAREGIVLPSDGGEPLVPGLTGAPAPAGPAGGQAWGGPWGPGPQQAPQPDQGWPPAPAQQWGAAEQQPASGNGPGPLPPEGAPAAPYGGQAYGSGGGQPQYGGPQPAYGDPAAYQQQYQAPPAPAAQAPLPPAVPDAYPAQSAPHGAPPPPAAEGATQYLPPVPPAGGGIPAQAPVAAPADEGATQYLPPVPAASAAEGATQYLPPVPAASAPEGATQYIPPVMPGALPPESAAEETRYLGRAQQPSAPAAHPDAQATQYIPPYTGQAQGAERKPPAEFDNLFRSGPGGAESPAGATQQMPRVQQPNAYPGPAQPSYSPPLDEDEGRRGGSGRSKVPLIAALGIGIIVVGVGAGALLSGGGGDKGDDSKTVAASGPATQDSASAADPAKQQAVALDKLLSDSGSSRASVIQAVANVKRCDSLDQSASDLRDAAKQRSGLVTRLGRLSVDKLPGNAELTDALTKAWQASAAADNHYAAWADQVGGGRKGCHKGQARATGQAQAGNRESGTASAQKVKAAALWNTIAKQYGLTQRQPTQL</sequence>
<feature type="compositionally biased region" description="Low complexity" evidence="1">
    <location>
        <begin position="184"/>
        <end position="197"/>
    </location>
</feature>
<feature type="transmembrane region" description="Helical" evidence="2">
    <location>
        <begin position="349"/>
        <end position="370"/>
    </location>
</feature>
<evidence type="ECO:0000313" key="4">
    <source>
        <dbReference type="EMBL" id="MBP2052632.1"/>
    </source>
</evidence>
<feature type="compositionally biased region" description="Polar residues" evidence="1">
    <location>
        <begin position="310"/>
        <end position="320"/>
    </location>
</feature>
<reference evidence="3 5" key="1">
    <citation type="submission" date="2016-06" db="EMBL/GenBank/DDBJ databases">
        <title>Complete genome sequence of Streptomyces griseochromogenes ATCC 14511, the Blasticidin S producer.</title>
        <authorList>
            <person name="Wu L."/>
        </authorList>
    </citation>
    <scope>NUCLEOTIDE SEQUENCE [LARGE SCALE GENOMIC DNA]</scope>
    <source>
        <strain evidence="3 5">ATCC 14511</strain>
    </source>
</reference>
<dbReference type="OrthoDB" id="3763497at2"/>
<evidence type="ECO:0000256" key="2">
    <source>
        <dbReference type="SAM" id="Phobius"/>
    </source>
</evidence>
<dbReference type="RefSeq" id="WP_067315827.1">
    <property type="nucleotide sequence ID" value="NZ_CP016279.1"/>
</dbReference>
<feature type="compositionally biased region" description="Gly residues" evidence="1">
    <location>
        <begin position="42"/>
        <end position="52"/>
    </location>
</feature>
<dbReference type="Proteomes" id="UP001519309">
    <property type="component" value="Unassembled WGS sequence"/>
</dbReference>
<reference evidence="4 6" key="2">
    <citation type="submission" date="2021-03" db="EMBL/GenBank/DDBJ databases">
        <title>Genomic Encyclopedia of Type Strains, Phase IV (KMG-IV): sequencing the most valuable type-strain genomes for metagenomic binning, comparative biology and taxonomic classification.</title>
        <authorList>
            <person name="Goeker M."/>
        </authorList>
    </citation>
    <scope>NUCLEOTIDE SEQUENCE [LARGE SCALE GENOMIC DNA]</scope>
    <source>
        <strain evidence="4 6">DSM 40499</strain>
    </source>
</reference>
<keyword evidence="2" id="KW-0472">Membrane</keyword>